<feature type="compositionally biased region" description="Basic and acidic residues" evidence="1">
    <location>
        <begin position="7"/>
        <end position="16"/>
    </location>
</feature>
<dbReference type="AlphaFoldDB" id="A0AAE0C9C9"/>
<feature type="region of interest" description="Disordered" evidence="1">
    <location>
        <begin position="1"/>
        <end position="36"/>
    </location>
</feature>
<protein>
    <submittedName>
        <fullName evidence="2">Uncharacterized protein</fullName>
    </submittedName>
</protein>
<keyword evidence="3" id="KW-1185">Reference proteome</keyword>
<gene>
    <name evidence="2" type="ORF">CYMTET_39812</name>
</gene>
<dbReference type="EMBL" id="LGRX02026464">
    <property type="protein sequence ID" value="KAK3250826.1"/>
    <property type="molecule type" value="Genomic_DNA"/>
</dbReference>
<feature type="region of interest" description="Disordered" evidence="1">
    <location>
        <begin position="112"/>
        <end position="131"/>
    </location>
</feature>
<dbReference type="Proteomes" id="UP001190700">
    <property type="component" value="Unassembled WGS sequence"/>
</dbReference>
<name>A0AAE0C9C9_9CHLO</name>
<comment type="caution">
    <text evidence="2">The sequence shown here is derived from an EMBL/GenBank/DDBJ whole genome shotgun (WGS) entry which is preliminary data.</text>
</comment>
<evidence type="ECO:0000313" key="3">
    <source>
        <dbReference type="Proteomes" id="UP001190700"/>
    </source>
</evidence>
<accession>A0AAE0C9C9</accession>
<reference evidence="2 3" key="1">
    <citation type="journal article" date="2015" name="Genome Biol. Evol.">
        <title>Comparative Genomics of a Bacterivorous Green Alga Reveals Evolutionary Causalities and Consequences of Phago-Mixotrophic Mode of Nutrition.</title>
        <authorList>
            <person name="Burns J.A."/>
            <person name="Paasch A."/>
            <person name="Narechania A."/>
            <person name="Kim E."/>
        </authorList>
    </citation>
    <scope>NUCLEOTIDE SEQUENCE [LARGE SCALE GENOMIC DNA]</scope>
    <source>
        <strain evidence="2 3">PLY_AMNH</strain>
    </source>
</reference>
<proteinExistence type="predicted"/>
<evidence type="ECO:0000313" key="2">
    <source>
        <dbReference type="EMBL" id="KAK3250826.1"/>
    </source>
</evidence>
<sequence length="274" mass="30148">MGITTKEWVKLPEAKKKQPLQQQQQQQQQVAASAEVKEKLAAELTGLQAGSPPEDDKGAGAQARERVLCVQPSAATQHLELMRLDTRQQGHAALDADAKRRPPPPNNLVNFKLTKRAPAPPPAPAAGASMPGGHARNIAHSLCKYVEVGAAHVLRCVANPTAKPVYYIFMEDQRCPTWHAEFTSAYLAHDDRKFTRLQWGAREFAAPWLMPVLGALEALCLPPPPPPLPARQAYVAERPEHDSSQSYHTMSSFSARFGVQRGDASVRAIYWRTT</sequence>
<evidence type="ECO:0000256" key="1">
    <source>
        <dbReference type="SAM" id="MobiDB-lite"/>
    </source>
</evidence>
<organism evidence="2 3">
    <name type="scientific">Cymbomonas tetramitiformis</name>
    <dbReference type="NCBI Taxonomy" id="36881"/>
    <lineage>
        <taxon>Eukaryota</taxon>
        <taxon>Viridiplantae</taxon>
        <taxon>Chlorophyta</taxon>
        <taxon>Pyramimonadophyceae</taxon>
        <taxon>Pyramimonadales</taxon>
        <taxon>Pyramimonadaceae</taxon>
        <taxon>Cymbomonas</taxon>
    </lineage>
</organism>